<sequence>MAPPDLATRRRRLPPCRHHAIIDHSLTRIFIQVTGPIQLAS</sequence>
<dbReference type="AlphaFoldDB" id="A0A0A8ZBP8"/>
<organism evidence="1">
    <name type="scientific">Arundo donax</name>
    <name type="common">Giant reed</name>
    <name type="synonym">Donax arundinaceus</name>
    <dbReference type="NCBI Taxonomy" id="35708"/>
    <lineage>
        <taxon>Eukaryota</taxon>
        <taxon>Viridiplantae</taxon>
        <taxon>Streptophyta</taxon>
        <taxon>Embryophyta</taxon>
        <taxon>Tracheophyta</taxon>
        <taxon>Spermatophyta</taxon>
        <taxon>Magnoliopsida</taxon>
        <taxon>Liliopsida</taxon>
        <taxon>Poales</taxon>
        <taxon>Poaceae</taxon>
        <taxon>PACMAD clade</taxon>
        <taxon>Arundinoideae</taxon>
        <taxon>Arundineae</taxon>
        <taxon>Arundo</taxon>
    </lineage>
</organism>
<dbReference type="EMBL" id="GBRH01261046">
    <property type="protein sequence ID" value="JAD36849.1"/>
    <property type="molecule type" value="Transcribed_RNA"/>
</dbReference>
<reference evidence="1" key="1">
    <citation type="submission" date="2014-09" db="EMBL/GenBank/DDBJ databases">
        <authorList>
            <person name="Magalhaes I.L.F."/>
            <person name="Oliveira U."/>
            <person name="Santos F.R."/>
            <person name="Vidigal T.H.D.A."/>
            <person name="Brescovit A.D."/>
            <person name="Santos A.J."/>
        </authorList>
    </citation>
    <scope>NUCLEOTIDE SEQUENCE</scope>
    <source>
        <tissue evidence="1">Shoot tissue taken approximately 20 cm above the soil surface</tissue>
    </source>
</reference>
<proteinExistence type="predicted"/>
<evidence type="ECO:0000313" key="1">
    <source>
        <dbReference type="EMBL" id="JAD36849.1"/>
    </source>
</evidence>
<name>A0A0A8ZBP8_ARUDO</name>
<accession>A0A0A8ZBP8</accession>
<protein>
    <submittedName>
        <fullName evidence="1">Uncharacterized protein</fullName>
    </submittedName>
</protein>
<reference evidence="1" key="2">
    <citation type="journal article" date="2015" name="Data Brief">
        <title>Shoot transcriptome of the giant reed, Arundo donax.</title>
        <authorList>
            <person name="Barrero R.A."/>
            <person name="Guerrero F.D."/>
            <person name="Moolhuijzen P."/>
            <person name="Goolsby J.A."/>
            <person name="Tidwell J."/>
            <person name="Bellgard S.E."/>
            <person name="Bellgard M.I."/>
        </authorList>
    </citation>
    <scope>NUCLEOTIDE SEQUENCE</scope>
    <source>
        <tissue evidence="1">Shoot tissue taken approximately 20 cm above the soil surface</tissue>
    </source>
</reference>